<feature type="region of interest" description="Disordered" evidence="1">
    <location>
        <begin position="369"/>
        <end position="392"/>
    </location>
</feature>
<dbReference type="Proteomes" id="UP000318821">
    <property type="component" value="Unassembled WGS sequence"/>
</dbReference>
<protein>
    <submittedName>
        <fullName evidence="2">Uncharacterized protein</fullName>
    </submittedName>
</protein>
<feature type="region of interest" description="Disordered" evidence="1">
    <location>
        <begin position="560"/>
        <end position="656"/>
    </location>
</feature>
<feature type="region of interest" description="Disordered" evidence="1">
    <location>
        <begin position="248"/>
        <end position="273"/>
    </location>
</feature>
<sequence>MPPTRAGAASRSGKGSTAAAIQTAFRDVTNNYLNANKENIHPCHLGRSHGSASLGGDSGNIGGGGGCSASSPNVWSGSREPLLRDNGFCGTPLQSDFARTGSESVSDAVECVTDKPSFGAALFAAPPDTLSPSGPAVEAAAAHGELTPMTPKARALSGCAATAGNPSEDSSLLGVSRTPGHNAAHHPAHSNGSAACRSTQHRQRGFSTPHSKDTSAAEATPNEARQRPFRVARATLLASPLYAPSNGLGAAANTETSGVQDDNGSGSQLPSQSSLLCTPNRACRSAAVAAAATAAASGTRSRLDTPTLLDEIPLFFNNSFESGFESPTGDAAAGDGYGAAHMTPYHTYDLQMAVEEVLRSCLDSFTPAKCSDASGATPHESRRRAQQRQTAAAQAAPFNAYAALESLLPPSAMGAAGRDGLEVWAPAMMGAAMPGSTPARLTAPQGAFAESDDEGALTTPQSDRASCGMPSAGVRRDPLAYFSTAAVTAANSSEGQCGVTHHGEDGVASVGSLSAGCGACGGAAESLPQHSSDAHSGLEFNCRNGCCGGPDMLSMLAAAVQQQHPQHPHPYPHKETRPQSARSTTGSMELDSRAFSERDVAAAAEQQSTAPPPSYEVAACHQKPPHHGGYAHPDLSSGSSCAAATHAQPPTRRGHHLPHVKAAAGSLIAVGGRRVPVDKLHLLSIGDEPSLSAPSSMAGQAVTAASSRGGPKARPQQSPSSALHHVEGPSMRRVPKANLVTVTHPAAAGLAEAGAPVPPGRHASAPVYERDAALPISSSYATLSEAAPARAAATGPSARRVPPAMATQQRHSSGGALPGVVTLSSAVDREGVQQSSEADVVAVLQFPKGQTMRFLTNLSNAALATAKDAIARDLDSSKRSTGGTATSMLASRPLLRCVEVGKAYLAHVYAEGSPHEGVSYEDVGVCVQLITPSSSLYAALLGCVNGVLLRKVDVLVNDEDRKQHERVLLQQTTAYIECERHFKFSGLPFQLESIYCTFDGSLKFHLNCRVFLKPSIRHLVQWKPMACGTAEKRIRWLLQSPQAVESVGAANSTAIPLLIRCAALDLPVCKP</sequence>
<feature type="region of interest" description="Disordered" evidence="1">
    <location>
        <begin position="157"/>
        <end position="228"/>
    </location>
</feature>
<feature type="compositionally biased region" description="Polar residues" evidence="1">
    <location>
        <begin position="692"/>
        <end position="706"/>
    </location>
</feature>
<accession>A0A504X2W8</accession>
<feature type="compositionally biased region" description="Polar residues" evidence="1">
    <location>
        <begin position="253"/>
        <end position="263"/>
    </location>
</feature>
<feature type="region of interest" description="Disordered" evidence="1">
    <location>
        <begin position="448"/>
        <end position="470"/>
    </location>
</feature>
<dbReference type="VEuPathDB" id="TriTrypDB:LdCL_300019500"/>
<dbReference type="EMBL" id="RHLD01000008">
    <property type="protein sequence ID" value="TPP43376.1"/>
    <property type="molecule type" value="Genomic_DNA"/>
</dbReference>
<comment type="caution">
    <text evidence="2">The sequence shown here is derived from an EMBL/GenBank/DDBJ whole genome shotgun (WGS) entry which is preliminary data.</text>
</comment>
<evidence type="ECO:0000256" key="1">
    <source>
        <dbReference type="SAM" id="MobiDB-lite"/>
    </source>
</evidence>
<feature type="compositionally biased region" description="Basic and acidic residues" evidence="1">
    <location>
        <begin position="590"/>
        <end position="600"/>
    </location>
</feature>
<organism evidence="2 3">
    <name type="scientific">Leishmania donovani</name>
    <dbReference type="NCBI Taxonomy" id="5661"/>
    <lineage>
        <taxon>Eukaryota</taxon>
        <taxon>Discoba</taxon>
        <taxon>Euglenozoa</taxon>
        <taxon>Kinetoplastea</taxon>
        <taxon>Metakinetoplastina</taxon>
        <taxon>Trypanosomatida</taxon>
        <taxon>Trypanosomatidae</taxon>
        <taxon>Leishmaniinae</taxon>
        <taxon>Leishmania</taxon>
    </lineage>
</organism>
<evidence type="ECO:0000313" key="2">
    <source>
        <dbReference type="EMBL" id="TPP43376.1"/>
    </source>
</evidence>
<feature type="region of interest" description="Disordered" evidence="1">
    <location>
        <begin position="688"/>
        <end position="731"/>
    </location>
</feature>
<reference evidence="3" key="1">
    <citation type="submission" date="2019-02" db="EMBL/GenBank/DDBJ databases">
        <title>FDA dAtabase for Regulatory Grade micrObial Sequences (FDA-ARGOS): Supporting development and validation of Infectious Disease Dx tests.</title>
        <authorList>
            <person name="Duncan R."/>
            <person name="Fisher C."/>
            <person name="Tallon L."/>
            <person name="Sadzewicz L."/>
            <person name="Sengamalay N."/>
            <person name="Ott S."/>
            <person name="Godinez A."/>
            <person name="Nagaraj S."/>
            <person name="Vavikolanu K."/>
            <person name="Vyas G."/>
            <person name="Nadendla S."/>
            <person name="Aluvathingal J."/>
            <person name="Sichtig H."/>
        </authorList>
    </citation>
    <scope>NUCLEOTIDE SEQUENCE [LARGE SCALE GENOMIC DNA]</scope>
    <source>
        <strain evidence="3">FDAARGOS_360</strain>
    </source>
</reference>
<proteinExistence type="predicted"/>
<dbReference type="AlphaFoldDB" id="A0A504X2W8"/>
<evidence type="ECO:0000313" key="3">
    <source>
        <dbReference type="Proteomes" id="UP000318821"/>
    </source>
</evidence>
<dbReference type="VEuPathDB" id="TriTrypDB:LDHU3_30.1810"/>
<feature type="compositionally biased region" description="Polar residues" evidence="1">
    <location>
        <begin position="578"/>
        <end position="587"/>
    </location>
</feature>
<dbReference type="VEuPathDB" id="TriTrypDB:LdBPK_301430.1"/>
<name>A0A504X2W8_LEIDO</name>
<feature type="compositionally biased region" description="Low complexity" evidence="1">
    <location>
        <begin position="264"/>
        <end position="273"/>
    </location>
</feature>
<gene>
    <name evidence="2" type="ORF">CGC20_7050</name>
</gene>
<feature type="region of interest" description="Disordered" evidence="1">
    <location>
        <begin position="791"/>
        <end position="819"/>
    </location>
</feature>